<keyword evidence="10" id="KW-1185">Reference proteome</keyword>
<accession>A0A6I6DBG5</accession>
<feature type="signal peptide" evidence="7">
    <location>
        <begin position="1"/>
        <end position="25"/>
    </location>
</feature>
<evidence type="ECO:0000256" key="5">
    <source>
        <dbReference type="ARBA" id="ARBA00023004"/>
    </source>
</evidence>
<dbReference type="InterPro" id="IPR008168">
    <property type="entry name" value="Cyt_C_IC"/>
</dbReference>
<dbReference type="EMBL" id="CP046415">
    <property type="protein sequence ID" value="QGT79032.1"/>
    <property type="molecule type" value="Genomic_DNA"/>
</dbReference>
<keyword evidence="3 6" id="KW-0479">Metal-binding</keyword>
<evidence type="ECO:0000313" key="10">
    <source>
        <dbReference type="Proteomes" id="UP000427716"/>
    </source>
</evidence>
<dbReference type="Pfam" id="PF00034">
    <property type="entry name" value="Cytochrom_C"/>
    <property type="match status" value="2"/>
</dbReference>
<dbReference type="AlphaFoldDB" id="A0A6I6DBG5"/>
<feature type="domain" description="Cytochrome c" evidence="8">
    <location>
        <begin position="27"/>
        <end position="115"/>
    </location>
</feature>
<dbReference type="PANTHER" id="PTHR33751:SF9">
    <property type="entry name" value="CYTOCHROME C4"/>
    <property type="match status" value="1"/>
</dbReference>
<dbReference type="Gene3D" id="1.10.760.10">
    <property type="entry name" value="Cytochrome c-like domain"/>
    <property type="match status" value="2"/>
</dbReference>
<dbReference type="GO" id="GO:0005506">
    <property type="term" value="F:iron ion binding"/>
    <property type="evidence" value="ECO:0007669"/>
    <property type="project" value="InterPro"/>
</dbReference>
<dbReference type="PROSITE" id="PS51007">
    <property type="entry name" value="CYTC"/>
    <property type="match status" value="2"/>
</dbReference>
<dbReference type="PRINTS" id="PR00605">
    <property type="entry name" value="CYTCHROMECIC"/>
</dbReference>
<dbReference type="InterPro" id="IPR009056">
    <property type="entry name" value="Cyt_c-like_dom"/>
</dbReference>
<keyword evidence="7" id="KW-0732">Signal</keyword>
<keyword evidence="5 6" id="KW-0408">Iron</keyword>
<dbReference type="InterPro" id="IPR050597">
    <property type="entry name" value="Cytochrome_c_Oxidase_Subunit"/>
</dbReference>
<evidence type="ECO:0000259" key="8">
    <source>
        <dbReference type="PROSITE" id="PS51007"/>
    </source>
</evidence>
<dbReference type="Proteomes" id="UP000427716">
    <property type="component" value="Chromosome"/>
</dbReference>
<keyword evidence="1" id="KW-0813">Transport</keyword>
<gene>
    <name evidence="9" type="ORF">GM160_09095</name>
</gene>
<dbReference type="GO" id="GO:0009055">
    <property type="term" value="F:electron transfer activity"/>
    <property type="evidence" value="ECO:0007669"/>
    <property type="project" value="InterPro"/>
</dbReference>
<evidence type="ECO:0000256" key="2">
    <source>
        <dbReference type="ARBA" id="ARBA00022617"/>
    </source>
</evidence>
<dbReference type="PANTHER" id="PTHR33751">
    <property type="entry name" value="CBB3-TYPE CYTOCHROME C OXIDASE SUBUNIT FIXP"/>
    <property type="match status" value="1"/>
</dbReference>
<keyword evidence="2 6" id="KW-0349">Heme</keyword>
<evidence type="ECO:0000256" key="1">
    <source>
        <dbReference type="ARBA" id="ARBA00022448"/>
    </source>
</evidence>
<dbReference type="InterPro" id="IPR036909">
    <property type="entry name" value="Cyt_c-like_dom_sf"/>
</dbReference>
<keyword evidence="4" id="KW-0249">Electron transport</keyword>
<sequence>MKQMRRSLIALAASGALAAPMLTYAAGDVAAGKEKYASCAACHGAAGDGQGGAFPKLTGLGQEETAKKLAAYRDGDQDYLKSVGLGGRYGTMAPNAASLSDEDIADLAAYIADEFGGSEGGNGGDEQAAAEPAAESGAIAKADVERGQALYSSCAICHGEQGEGGHLMNAPKLKGLPASQVASLLKVYRKGTEMGPYSYAMIPQATHLSDADINNLAAYIATIGEGEGDDAE</sequence>
<organism evidence="9 10">
    <name type="scientific">Guyparkeria halophila</name>
    <dbReference type="NCBI Taxonomy" id="47960"/>
    <lineage>
        <taxon>Bacteria</taxon>
        <taxon>Pseudomonadati</taxon>
        <taxon>Pseudomonadota</taxon>
        <taxon>Gammaproteobacteria</taxon>
        <taxon>Chromatiales</taxon>
        <taxon>Thioalkalibacteraceae</taxon>
        <taxon>Guyparkeria</taxon>
    </lineage>
</organism>
<dbReference type="PROSITE" id="PS51318">
    <property type="entry name" value="TAT"/>
    <property type="match status" value="1"/>
</dbReference>
<evidence type="ECO:0000256" key="6">
    <source>
        <dbReference type="PROSITE-ProRule" id="PRU00433"/>
    </source>
</evidence>
<evidence type="ECO:0000256" key="7">
    <source>
        <dbReference type="SAM" id="SignalP"/>
    </source>
</evidence>
<dbReference type="GO" id="GO:0020037">
    <property type="term" value="F:heme binding"/>
    <property type="evidence" value="ECO:0007669"/>
    <property type="project" value="InterPro"/>
</dbReference>
<name>A0A6I6DBG5_9GAMM</name>
<protein>
    <submittedName>
        <fullName evidence="9">C-type cytochrome</fullName>
    </submittedName>
</protein>
<dbReference type="InterPro" id="IPR006311">
    <property type="entry name" value="TAT_signal"/>
</dbReference>
<evidence type="ECO:0000313" key="9">
    <source>
        <dbReference type="EMBL" id="QGT79032.1"/>
    </source>
</evidence>
<evidence type="ECO:0000256" key="3">
    <source>
        <dbReference type="ARBA" id="ARBA00022723"/>
    </source>
</evidence>
<feature type="chain" id="PRO_5026273780" evidence="7">
    <location>
        <begin position="26"/>
        <end position="232"/>
    </location>
</feature>
<reference evidence="9 10" key="1">
    <citation type="submission" date="2019-11" db="EMBL/GenBank/DDBJ databases">
        <authorList>
            <person name="Zhang J."/>
            <person name="Sun C."/>
        </authorList>
    </citation>
    <scope>NUCLEOTIDE SEQUENCE [LARGE SCALE GENOMIC DNA]</scope>
    <source>
        <strain evidence="10">sp2</strain>
    </source>
</reference>
<dbReference type="KEGG" id="ghl:GM160_09095"/>
<proteinExistence type="predicted"/>
<dbReference type="SUPFAM" id="SSF46626">
    <property type="entry name" value="Cytochrome c"/>
    <property type="match status" value="2"/>
</dbReference>
<feature type="domain" description="Cytochrome c" evidence="8">
    <location>
        <begin position="142"/>
        <end position="224"/>
    </location>
</feature>
<evidence type="ECO:0000256" key="4">
    <source>
        <dbReference type="ARBA" id="ARBA00022982"/>
    </source>
</evidence>